<protein>
    <submittedName>
        <fullName evidence="3">HD domain-containing protein</fullName>
    </submittedName>
</protein>
<dbReference type="SUPFAM" id="SSF109604">
    <property type="entry name" value="HD-domain/PDEase-like"/>
    <property type="match status" value="2"/>
</dbReference>
<comment type="caution">
    <text evidence="3">The sequence shown here is derived from an EMBL/GenBank/DDBJ whole genome shotgun (WGS) entry which is preliminary data.</text>
</comment>
<dbReference type="SMART" id="SM00471">
    <property type="entry name" value="HDc"/>
    <property type="match status" value="1"/>
</dbReference>
<dbReference type="PANTHER" id="PTHR45228">
    <property type="entry name" value="CYCLIC DI-GMP PHOSPHODIESTERASE TM_0186-RELATED"/>
    <property type="match status" value="1"/>
</dbReference>
<dbReference type="PROSITE" id="PS51832">
    <property type="entry name" value="HD_GYP"/>
    <property type="match status" value="1"/>
</dbReference>
<dbReference type="InterPro" id="IPR003607">
    <property type="entry name" value="HD/PDEase_dom"/>
</dbReference>
<organism evidence="3 4">
    <name type="scientific">Eiseniibacteriota bacterium</name>
    <dbReference type="NCBI Taxonomy" id="2212470"/>
    <lineage>
        <taxon>Bacteria</taxon>
        <taxon>Candidatus Eiseniibacteriota</taxon>
    </lineage>
</organism>
<dbReference type="PROSITE" id="PS51831">
    <property type="entry name" value="HD"/>
    <property type="match status" value="1"/>
</dbReference>
<feature type="domain" description="HD-GYP" evidence="2">
    <location>
        <begin position="266"/>
        <end position="461"/>
    </location>
</feature>
<dbReference type="InterPro" id="IPR006674">
    <property type="entry name" value="HD_domain"/>
</dbReference>
<sequence>MTLRARVPVANSVRFSDLLSALSFSLDLTEGQPMGHALRTNLIAMELGQRLGLSLHQQRDLYYAALLKDVGCSSNAAQVFGLFGGDERQAKGARMLVDWSNYFRAAFYAMAQAAPGASLFDRTRRIAELARRGPRLASELVEVRCERGAEIVIQMDLGPAAADAVRQLDEHWDGRGHPRGLRGEEISILARVLTLAQTLEVFAMRGGVEHALTLVRRRAGRWFDPLVASACAGLERDVAHWCTLETRELQALVVEREPGGAALLAGPGATDRVARIFAEVVDAKSPFTGAHSERVTEVAVAIAHERGWSGPDIAELRRAALLHDLGKLTVPNSILDKPGALTSSEWEVMRMHSYFTERILEHIAGFEWLAFAAGAHHERLDGSGYCRGLRGDQIPELSRLLAVADIYDALSTRRPYRPALAPEDALTIMEQDRGTGLCPDSLDALQKAIDSGVPVAGEDLGEDESRAA</sequence>
<dbReference type="Pfam" id="PF13487">
    <property type="entry name" value="HD_5"/>
    <property type="match status" value="2"/>
</dbReference>
<proteinExistence type="predicted"/>
<gene>
    <name evidence="3" type="ORF">HZA61_03370</name>
</gene>
<accession>A0A933W256</accession>
<evidence type="ECO:0000259" key="1">
    <source>
        <dbReference type="PROSITE" id="PS51831"/>
    </source>
</evidence>
<reference evidence="3" key="1">
    <citation type="submission" date="2020-07" db="EMBL/GenBank/DDBJ databases">
        <title>Huge and variable diversity of episymbiotic CPR bacteria and DPANN archaea in groundwater ecosystems.</title>
        <authorList>
            <person name="He C.Y."/>
            <person name="Keren R."/>
            <person name="Whittaker M."/>
            <person name="Farag I.F."/>
            <person name="Doudna J."/>
            <person name="Cate J.H.D."/>
            <person name="Banfield J.F."/>
        </authorList>
    </citation>
    <scope>NUCLEOTIDE SEQUENCE</scope>
    <source>
        <strain evidence="3">NC_groundwater_1813_Pr3_B-0.1um_71_17</strain>
    </source>
</reference>
<dbReference type="EMBL" id="JACRIW010000028">
    <property type="protein sequence ID" value="MBI5168508.1"/>
    <property type="molecule type" value="Genomic_DNA"/>
</dbReference>
<dbReference type="Gene3D" id="1.10.3210.10">
    <property type="entry name" value="Hypothetical protein af1432"/>
    <property type="match status" value="3"/>
</dbReference>
<evidence type="ECO:0000313" key="4">
    <source>
        <dbReference type="Proteomes" id="UP000696931"/>
    </source>
</evidence>
<feature type="domain" description="HD" evidence="1">
    <location>
        <begin position="288"/>
        <end position="410"/>
    </location>
</feature>
<dbReference type="CDD" id="cd00077">
    <property type="entry name" value="HDc"/>
    <property type="match status" value="1"/>
</dbReference>
<dbReference type="InterPro" id="IPR052020">
    <property type="entry name" value="Cyclic_di-GMP/3'3'-cGAMP_PDE"/>
</dbReference>
<dbReference type="PANTHER" id="PTHR45228:SF5">
    <property type="entry name" value="CYCLIC DI-GMP PHOSPHODIESTERASE VC_1348-RELATED"/>
    <property type="match status" value="1"/>
</dbReference>
<dbReference type="Proteomes" id="UP000696931">
    <property type="component" value="Unassembled WGS sequence"/>
</dbReference>
<name>A0A933W256_UNCEI</name>
<dbReference type="InterPro" id="IPR037522">
    <property type="entry name" value="HD_GYP_dom"/>
</dbReference>
<evidence type="ECO:0000259" key="2">
    <source>
        <dbReference type="PROSITE" id="PS51832"/>
    </source>
</evidence>
<evidence type="ECO:0000313" key="3">
    <source>
        <dbReference type="EMBL" id="MBI5168508.1"/>
    </source>
</evidence>
<dbReference type="AlphaFoldDB" id="A0A933W256"/>